<keyword evidence="9" id="KW-1185">Reference proteome</keyword>
<evidence type="ECO:0000313" key="8">
    <source>
        <dbReference type="EMBL" id="ATW26183.1"/>
    </source>
</evidence>
<evidence type="ECO:0000259" key="7">
    <source>
        <dbReference type="PROSITE" id="PS50928"/>
    </source>
</evidence>
<dbReference type="EMBL" id="CP017634">
    <property type="protein sequence ID" value="ATW26183.1"/>
    <property type="molecule type" value="Genomic_DNA"/>
</dbReference>
<organism evidence="8 9">
    <name type="scientific">Formimonas warabiya</name>
    <dbReference type="NCBI Taxonomy" id="1761012"/>
    <lineage>
        <taxon>Bacteria</taxon>
        <taxon>Bacillati</taxon>
        <taxon>Bacillota</taxon>
        <taxon>Clostridia</taxon>
        <taxon>Eubacteriales</taxon>
        <taxon>Peptococcaceae</taxon>
        <taxon>Candidatus Formimonas</taxon>
    </lineage>
</organism>
<dbReference type="GO" id="GO:0055085">
    <property type="term" value="P:transmembrane transport"/>
    <property type="evidence" value="ECO:0007669"/>
    <property type="project" value="InterPro"/>
</dbReference>
<comment type="subcellular location">
    <subcellularLocation>
        <location evidence="6">Cell membrane</location>
        <topology evidence="6">Multi-pass membrane protein</topology>
    </subcellularLocation>
    <subcellularLocation>
        <location evidence="1">Membrane</location>
        <topology evidence="1">Multi-pass membrane protein</topology>
    </subcellularLocation>
</comment>
<evidence type="ECO:0000256" key="1">
    <source>
        <dbReference type="ARBA" id="ARBA00004141"/>
    </source>
</evidence>
<dbReference type="CDD" id="cd06261">
    <property type="entry name" value="TM_PBP2"/>
    <property type="match status" value="1"/>
</dbReference>
<dbReference type="Gene3D" id="1.10.3720.10">
    <property type="entry name" value="MetI-like"/>
    <property type="match status" value="1"/>
</dbReference>
<evidence type="ECO:0000256" key="6">
    <source>
        <dbReference type="RuleBase" id="RU363032"/>
    </source>
</evidence>
<accession>A0A3G1KUK3</accession>
<name>A0A3G1KUK3_FORW1</name>
<proteinExistence type="inferred from homology"/>
<dbReference type="Proteomes" id="UP000323521">
    <property type="component" value="Chromosome"/>
</dbReference>
<gene>
    <name evidence="8" type="ORF">DCMF_16655</name>
</gene>
<dbReference type="OrthoDB" id="9801163at2"/>
<dbReference type="FunFam" id="1.10.3720.10:FF:000001">
    <property type="entry name" value="Glycine betaine ABC transporter, permease"/>
    <property type="match status" value="1"/>
</dbReference>
<dbReference type="InterPro" id="IPR000515">
    <property type="entry name" value="MetI-like"/>
</dbReference>
<keyword evidence="5 6" id="KW-0472">Membrane</keyword>
<dbReference type="InterPro" id="IPR051204">
    <property type="entry name" value="ABC_transp_perm/SBD"/>
</dbReference>
<dbReference type="Pfam" id="PF00528">
    <property type="entry name" value="BPD_transp_1"/>
    <property type="match status" value="1"/>
</dbReference>
<dbReference type="PANTHER" id="PTHR30177:SF4">
    <property type="entry name" value="OSMOPROTECTANT IMPORT PERMEASE PROTEIN OSMW"/>
    <property type="match status" value="1"/>
</dbReference>
<feature type="transmembrane region" description="Helical" evidence="6">
    <location>
        <begin position="34"/>
        <end position="54"/>
    </location>
</feature>
<evidence type="ECO:0000256" key="3">
    <source>
        <dbReference type="ARBA" id="ARBA00022692"/>
    </source>
</evidence>
<dbReference type="SUPFAM" id="SSF161098">
    <property type="entry name" value="MetI-like"/>
    <property type="match status" value="1"/>
</dbReference>
<feature type="transmembrane region" description="Helical" evidence="6">
    <location>
        <begin position="94"/>
        <end position="112"/>
    </location>
</feature>
<dbReference type="AlphaFoldDB" id="A0A3G1KUK3"/>
<dbReference type="KEGG" id="fwa:DCMF_16655"/>
<feature type="transmembrane region" description="Helical" evidence="6">
    <location>
        <begin position="190"/>
        <end position="212"/>
    </location>
</feature>
<comment type="similarity">
    <text evidence="6">Belongs to the binding-protein-dependent transport system permease family.</text>
</comment>
<dbReference type="PROSITE" id="PS50928">
    <property type="entry name" value="ABC_TM1"/>
    <property type="match status" value="1"/>
</dbReference>
<feature type="transmembrane region" description="Helical" evidence="6">
    <location>
        <begin position="148"/>
        <end position="170"/>
    </location>
</feature>
<keyword evidence="4 6" id="KW-1133">Transmembrane helix</keyword>
<evidence type="ECO:0000313" key="9">
    <source>
        <dbReference type="Proteomes" id="UP000323521"/>
    </source>
</evidence>
<feature type="domain" description="ABC transmembrane type-1" evidence="7">
    <location>
        <begin position="28"/>
        <end position="209"/>
    </location>
</feature>
<dbReference type="PANTHER" id="PTHR30177">
    <property type="entry name" value="GLYCINE BETAINE/L-PROLINE TRANSPORT SYSTEM PERMEASE PROTEIN PROW"/>
    <property type="match status" value="1"/>
</dbReference>
<reference evidence="8 9" key="1">
    <citation type="submission" date="2016-10" db="EMBL/GenBank/DDBJ databases">
        <title>Complete Genome Sequence of Peptococcaceae strain DCMF.</title>
        <authorList>
            <person name="Edwards R.J."/>
            <person name="Holland S.I."/>
            <person name="Deshpande N.P."/>
            <person name="Wong Y.K."/>
            <person name="Ertan H."/>
            <person name="Manefield M."/>
            <person name="Russell T.L."/>
            <person name="Lee M.J."/>
        </authorList>
    </citation>
    <scope>NUCLEOTIDE SEQUENCE [LARGE SCALE GENOMIC DNA]</scope>
    <source>
        <strain evidence="8 9">DCMF</strain>
    </source>
</reference>
<evidence type="ECO:0000256" key="4">
    <source>
        <dbReference type="ARBA" id="ARBA00022989"/>
    </source>
</evidence>
<evidence type="ECO:0000256" key="2">
    <source>
        <dbReference type="ARBA" id="ARBA00022448"/>
    </source>
</evidence>
<keyword evidence="3 6" id="KW-0812">Transmembrane</keyword>
<protein>
    <submittedName>
        <fullName evidence="8">Glycine/betaine ABC transporter</fullName>
    </submittedName>
</protein>
<evidence type="ECO:0000256" key="5">
    <source>
        <dbReference type="ARBA" id="ARBA00023136"/>
    </source>
</evidence>
<sequence length="226" mass="25320">MWVLVGGSTLESYIKFLNNYSDKFLQYIANQFELIILVTVISLILWVPLGIFLVRHRKYAQKVMTVANFIYCTPSLALFVIFMSIPFLGIGRTSALVAMVLYSMMPLVRNVYVGISGVDKTVIEAAKGMGLNKNQILKKVQLPLAMPVMFAGFRTTVIMTTGMSTIAVFIGEKNLGQFIFDGMNRHYMEMLIVGSVSLCIISLVMDYILAFCEKKMVPKGLRVGRN</sequence>
<keyword evidence="2 6" id="KW-0813">Transport</keyword>
<feature type="transmembrane region" description="Helical" evidence="6">
    <location>
        <begin position="66"/>
        <end position="88"/>
    </location>
</feature>
<dbReference type="GO" id="GO:0005886">
    <property type="term" value="C:plasma membrane"/>
    <property type="evidence" value="ECO:0007669"/>
    <property type="project" value="UniProtKB-SubCell"/>
</dbReference>
<dbReference type="GO" id="GO:0031460">
    <property type="term" value="P:glycine betaine transport"/>
    <property type="evidence" value="ECO:0007669"/>
    <property type="project" value="TreeGrafter"/>
</dbReference>
<dbReference type="InterPro" id="IPR035906">
    <property type="entry name" value="MetI-like_sf"/>
</dbReference>